<feature type="transmembrane region" description="Helical" evidence="4">
    <location>
        <begin position="137"/>
        <end position="161"/>
    </location>
</feature>
<dbReference type="InterPro" id="IPR050469">
    <property type="entry name" value="Diguanylate_Cyclase"/>
</dbReference>
<evidence type="ECO:0000259" key="5">
    <source>
        <dbReference type="PROSITE" id="PS50887"/>
    </source>
</evidence>
<dbReference type="InterPro" id="IPR043128">
    <property type="entry name" value="Rev_trsase/Diguanyl_cyclase"/>
</dbReference>
<dbReference type="InterPro" id="IPR000160">
    <property type="entry name" value="GGDEF_dom"/>
</dbReference>
<dbReference type="InterPro" id="IPR029787">
    <property type="entry name" value="Nucleotide_cyclase"/>
</dbReference>
<keyword evidence="6" id="KW-0548">Nucleotidyltransferase</keyword>
<keyword evidence="6" id="KW-0808">Transferase</keyword>
<evidence type="ECO:0000256" key="1">
    <source>
        <dbReference type="ARBA" id="ARBA00012528"/>
    </source>
</evidence>
<feature type="transmembrane region" description="Helical" evidence="4">
    <location>
        <begin position="105"/>
        <end position="125"/>
    </location>
</feature>
<feature type="transmembrane region" description="Helical" evidence="4">
    <location>
        <begin position="18"/>
        <end position="37"/>
    </location>
</feature>
<keyword evidence="3" id="KW-0175">Coiled coil</keyword>
<evidence type="ECO:0000256" key="2">
    <source>
        <dbReference type="ARBA" id="ARBA00034247"/>
    </source>
</evidence>
<reference evidence="7" key="1">
    <citation type="journal article" date="2019" name="Int. J. Syst. Evol. Microbiol.">
        <title>The Global Catalogue of Microorganisms (GCM) 10K type strain sequencing project: providing services to taxonomists for standard genome sequencing and annotation.</title>
        <authorList>
            <consortium name="The Broad Institute Genomics Platform"/>
            <consortium name="The Broad Institute Genome Sequencing Center for Infectious Disease"/>
            <person name="Wu L."/>
            <person name="Ma J."/>
        </authorList>
    </citation>
    <scope>NUCLEOTIDE SEQUENCE [LARGE SCALE GENOMIC DNA]</scope>
    <source>
        <strain evidence="7">KACC 12507</strain>
    </source>
</reference>
<keyword evidence="4" id="KW-0472">Membrane</keyword>
<evidence type="ECO:0000256" key="3">
    <source>
        <dbReference type="SAM" id="Coils"/>
    </source>
</evidence>
<organism evidence="6 7">
    <name type="scientific">Glaciecola siphonariae</name>
    <dbReference type="NCBI Taxonomy" id="521012"/>
    <lineage>
        <taxon>Bacteria</taxon>
        <taxon>Pseudomonadati</taxon>
        <taxon>Pseudomonadota</taxon>
        <taxon>Gammaproteobacteria</taxon>
        <taxon>Alteromonadales</taxon>
        <taxon>Alteromonadaceae</taxon>
        <taxon>Glaciecola</taxon>
    </lineage>
</organism>
<proteinExistence type="predicted"/>
<comment type="catalytic activity">
    <reaction evidence="2">
        <text>2 GTP = 3',3'-c-di-GMP + 2 diphosphate</text>
        <dbReference type="Rhea" id="RHEA:24898"/>
        <dbReference type="ChEBI" id="CHEBI:33019"/>
        <dbReference type="ChEBI" id="CHEBI:37565"/>
        <dbReference type="ChEBI" id="CHEBI:58805"/>
        <dbReference type="EC" id="2.7.7.65"/>
    </reaction>
</comment>
<feature type="transmembrane region" description="Helical" evidence="4">
    <location>
        <begin position="449"/>
        <end position="468"/>
    </location>
</feature>
<keyword evidence="7" id="KW-1185">Reference proteome</keyword>
<dbReference type="CDD" id="cd01949">
    <property type="entry name" value="GGDEF"/>
    <property type="match status" value="1"/>
</dbReference>
<sequence>MNLIQIVNKHVNRHKNDALVCALLSVCAILINTYTSISIYGSISIYVGSIFALIALLTLPLRFSLIVLICSLSSFALQLGSMSFVVIQAMEFAVVWVLSRFLFNFLLAVFLFWLILGFPSVFGILHSLAGMSFDTALFTAITIGLNGFVCGIIAMLIYWLLPIDSPFKRFNPPPPKFANVVFELCIVSVILPTILVTLVFTWRSTDETETLISNQLASSNVQLENALTNRMSHSLESVSAAAQGIAAQNDSQLASLMLHAIATANRDIEAMLVTDSNAVVTMVAPEKYSKDFVYSPDFNLSTRAYFYDTQKNRQPQVSQVLETLDSADIEIVAVTAPIVKNNTFEGIVQASIFADQLIDANVNLSIENSGIQIIITDVSDAIIYATHELQINGDKRFEVERTGHPFLRYSPVMKVNNEPFIYHASSNEFGWNIYTVAPPNMVFASIVNYFLFIGLTLLGSLILIALLANRLSNKITAPLVNLEKYIADKIGPDSLGPQAQISREMANVTSNFVKAHELSLTFQAQLKQQVSVKTKELKKLNKQLELSSQQDALTGIYNRGAFDQLAMNSFKTCVRNQLPFTMVLLDIDYFKKVNDTYGHIAGDKCIISVAQSLKERCKRGTDIVARYGGEEYIVLMTGSDFDSHLKFIESIHAAIAEKPIDIGEKTVNLTVSIGVVSVSKDFTLSFDKIVQLADEQLYKSKGAGRNTVSAIDI</sequence>
<protein>
    <recommendedName>
        <fullName evidence="1">diguanylate cyclase</fullName>
        <ecNumber evidence="1">2.7.7.65</ecNumber>
    </recommendedName>
</protein>
<comment type="caution">
    <text evidence="6">The sequence shown here is derived from an EMBL/GenBank/DDBJ whole genome shotgun (WGS) entry which is preliminary data.</text>
</comment>
<dbReference type="Proteomes" id="UP001595897">
    <property type="component" value="Unassembled WGS sequence"/>
</dbReference>
<dbReference type="SMART" id="SM00267">
    <property type="entry name" value="GGDEF"/>
    <property type="match status" value="1"/>
</dbReference>
<accession>A0ABV9LVY2</accession>
<dbReference type="GO" id="GO:0052621">
    <property type="term" value="F:diguanylate cyclase activity"/>
    <property type="evidence" value="ECO:0007669"/>
    <property type="project" value="UniProtKB-EC"/>
</dbReference>
<feature type="transmembrane region" description="Helical" evidence="4">
    <location>
        <begin position="75"/>
        <end position="99"/>
    </location>
</feature>
<dbReference type="NCBIfam" id="TIGR00254">
    <property type="entry name" value="GGDEF"/>
    <property type="match status" value="1"/>
</dbReference>
<feature type="coiled-coil region" evidence="3">
    <location>
        <begin position="523"/>
        <end position="550"/>
    </location>
</feature>
<dbReference type="PROSITE" id="PS50887">
    <property type="entry name" value="GGDEF"/>
    <property type="match status" value="1"/>
</dbReference>
<dbReference type="RefSeq" id="WP_382406617.1">
    <property type="nucleotide sequence ID" value="NZ_JBHSGU010000002.1"/>
</dbReference>
<dbReference type="EMBL" id="JBHSGU010000002">
    <property type="protein sequence ID" value="MFC4699775.1"/>
    <property type="molecule type" value="Genomic_DNA"/>
</dbReference>
<evidence type="ECO:0000313" key="7">
    <source>
        <dbReference type="Proteomes" id="UP001595897"/>
    </source>
</evidence>
<gene>
    <name evidence="6" type="ORF">ACFO4O_06355</name>
</gene>
<dbReference type="PANTHER" id="PTHR45138">
    <property type="entry name" value="REGULATORY COMPONENTS OF SENSORY TRANSDUCTION SYSTEM"/>
    <property type="match status" value="1"/>
</dbReference>
<keyword evidence="4" id="KW-0812">Transmembrane</keyword>
<dbReference type="SUPFAM" id="SSF55073">
    <property type="entry name" value="Nucleotide cyclase"/>
    <property type="match status" value="1"/>
</dbReference>
<feature type="transmembrane region" description="Helical" evidence="4">
    <location>
        <begin position="43"/>
        <end position="63"/>
    </location>
</feature>
<dbReference type="Pfam" id="PF00990">
    <property type="entry name" value="GGDEF"/>
    <property type="match status" value="1"/>
</dbReference>
<name>A0ABV9LVY2_9ALTE</name>
<dbReference type="PANTHER" id="PTHR45138:SF9">
    <property type="entry name" value="DIGUANYLATE CYCLASE DGCM-RELATED"/>
    <property type="match status" value="1"/>
</dbReference>
<dbReference type="EC" id="2.7.7.65" evidence="1"/>
<evidence type="ECO:0000256" key="4">
    <source>
        <dbReference type="SAM" id="Phobius"/>
    </source>
</evidence>
<evidence type="ECO:0000313" key="6">
    <source>
        <dbReference type="EMBL" id="MFC4699775.1"/>
    </source>
</evidence>
<dbReference type="Gene3D" id="3.30.70.270">
    <property type="match status" value="1"/>
</dbReference>
<dbReference type="Gene3D" id="3.30.450.20">
    <property type="entry name" value="PAS domain"/>
    <property type="match status" value="1"/>
</dbReference>
<feature type="transmembrane region" description="Helical" evidence="4">
    <location>
        <begin position="181"/>
        <end position="202"/>
    </location>
</feature>
<keyword evidence="4" id="KW-1133">Transmembrane helix</keyword>
<feature type="domain" description="GGDEF" evidence="5">
    <location>
        <begin position="578"/>
        <end position="713"/>
    </location>
</feature>